<organism evidence="5 6">
    <name type="scientific">Cryptolaemus montrouzieri</name>
    <dbReference type="NCBI Taxonomy" id="559131"/>
    <lineage>
        <taxon>Eukaryota</taxon>
        <taxon>Metazoa</taxon>
        <taxon>Ecdysozoa</taxon>
        <taxon>Arthropoda</taxon>
        <taxon>Hexapoda</taxon>
        <taxon>Insecta</taxon>
        <taxon>Pterygota</taxon>
        <taxon>Neoptera</taxon>
        <taxon>Endopterygota</taxon>
        <taxon>Coleoptera</taxon>
        <taxon>Polyphaga</taxon>
        <taxon>Cucujiformia</taxon>
        <taxon>Coccinelloidea</taxon>
        <taxon>Coccinellidae</taxon>
        <taxon>Scymninae</taxon>
        <taxon>Scymnini</taxon>
        <taxon>Cryptolaemus</taxon>
    </lineage>
</organism>
<feature type="transmembrane region" description="Helical" evidence="3">
    <location>
        <begin position="768"/>
        <end position="790"/>
    </location>
</feature>
<keyword evidence="6" id="KW-1185">Reference proteome</keyword>
<dbReference type="InterPro" id="IPR003591">
    <property type="entry name" value="Leu-rich_rpt_typical-subtyp"/>
</dbReference>
<dbReference type="Gene3D" id="3.80.10.10">
    <property type="entry name" value="Ribonuclease Inhibitor"/>
    <property type="match status" value="5"/>
</dbReference>
<dbReference type="InterPro" id="IPR001611">
    <property type="entry name" value="Leu-rich_rpt"/>
</dbReference>
<dbReference type="PANTHER" id="PTHR24366:SF170">
    <property type="entry name" value="RE50361P"/>
    <property type="match status" value="1"/>
</dbReference>
<dbReference type="SMART" id="SM00364">
    <property type="entry name" value="LRR_BAC"/>
    <property type="match status" value="5"/>
</dbReference>
<keyword evidence="2" id="KW-0677">Repeat</keyword>
<gene>
    <name evidence="5" type="ORF">HHI36_016667</name>
</gene>
<evidence type="ECO:0000256" key="1">
    <source>
        <dbReference type="ARBA" id="ARBA00022614"/>
    </source>
</evidence>
<evidence type="ECO:0000313" key="6">
    <source>
        <dbReference type="Proteomes" id="UP001516400"/>
    </source>
</evidence>
<dbReference type="PROSITE" id="PS51450">
    <property type="entry name" value="LRR"/>
    <property type="match status" value="4"/>
</dbReference>
<keyword evidence="1" id="KW-0433">Leucine-rich repeat</keyword>
<name>A0ABD2NKF2_9CUCU</name>
<sequence>MSHLLVLVFALVWTVVQCSCPTMCRCRNFATDPSQNDFYTVASCYKIPRNITKELSHKLQEITFISVNKTSLEGMFDDLIYELPSLKRLSLRNTTFVSLNFTMLSNITYLDLSYNNLALLPNIGAGSHKIRVLDLSNNLFSVLLNCSFKKMDILEVLNISFNNVSVIEPGTFNGLSNLKCLDLSGNIIFTLTREVFLPIPSLQYLNLSSNHLDTLSELCFISLSKLQQLDVSWNNLRKVAPGCLELPSLARLLLAGNYNLGRSGDARILVSTGRKLQTVDASHIGLQQVPPSLTLSIRTLKLAGNKIKNINCGDLDSYPLLQMLDFTSNDISFIEEDALGRLDSLTMLFLSDNKIPEIPKSLPEKLEVLRIEQNELDRIGNGDLQGLTKLEVLLLSDNKIRIIEAKAFSQLTSLVTLDLSKNPVSVLQAGCLLGPISLQVLRLSGIELISPAKDVSFPLSAPEHLITLDLSNSPGMARQFLSDTAVLAASKQLQELDLSNTNLEEITPDLLHYLPQLRSLHLDGNKLNCSHLQWLASWMRKQDETEYRKIICANPPELWGVLLTDLQDEDSEFPQTTTTEAVKVTSLVTSHYTFTESFTKDVPAELNIHETNITRPNVWIHSTSKTNVDGTDIEENNAAQTSKKLISTSTTEKFSTKIKHISVQDGIQNNELYKRKINTTRINTKTTYTKVLDTPLSIRNNLKAINTPKIKSQSSYTNVMDFPTYHKRENAFREKSTTLFVDIVPNTIRHWNGTADELSSLDVKKKSFHPGMIILFIGVLGAVAIIVMFASKFTRKVPLQEDRDIEVSSLPSVTELW</sequence>
<reference evidence="5 6" key="1">
    <citation type="journal article" date="2021" name="BMC Biol.">
        <title>Horizontally acquired antibacterial genes associated with adaptive radiation of ladybird beetles.</title>
        <authorList>
            <person name="Li H.S."/>
            <person name="Tang X.F."/>
            <person name="Huang Y.H."/>
            <person name="Xu Z.Y."/>
            <person name="Chen M.L."/>
            <person name="Du X.Y."/>
            <person name="Qiu B.Y."/>
            <person name="Chen P.T."/>
            <person name="Zhang W."/>
            <person name="Slipinski A."/>
            <person name="Escalona H.E."/>
            <person name="Waterhouse R.M."/>
            <person name="Zwick A."/>
            <person name="Pang H."/>
        </authorList>
    </citation>
    <scope>NUCLEOTIDE SEQUENCE [LARGE SCALE GENOMIC DNA]</scope>
    <source>
        <strain evidence="5">SYSU2018</strain>
    </source>
</reference>
<evidence type="ECO:0000256" key="4">
    <source>
        <dbReference type="SAM" id="SignalP"/>
    </source>
</evidence>
<dbReference type="Pfam" id="PF13855">
    <property type="entry name" value="LRR_8"/>
    <property type="match status" value="5"/>
</dbReference>
<dbReference type="InterPro" id="IPR032675">
    <property type="entry name" value="LRR_dom_sf"/>
</dbReference>
<keyword evidence="3" id="KW-0472">Membrane</keyword>
<dbReference type="AlphaFoldDB" id="A0ABD2NKF2"/>
<keyword evidence="3" id="KW-0812">Transmembrane</keyword>
<evidence type="ECO:0000256" key="3">
    <source>
        <dbReference type="SAM" id="Phobius"/>
    </source>
</evidence>
<dbReference type="PANTHER" id="PTHR24366">
    <property type="entry name" value="IG(IMMUNOGLOBULIN) AND LRR(LEUCINE RICH REPEAT) DOMAINS"/>
    <property type="match status" value="1"/>
</dbReference>
<keyword evidence="4" id="KW-0732">Signal</keyword>
<dbReference type="SMART" id="SM00369">
    <property type="entry name" value="LRR_TYP"/>
    <property type="match status" value="12"/>
</dbReference>
<dbReference type="SUPFAM" id="SSF52058">
    <property type="entry name" value="L domain-like"/>
    <property type="match status" value="2"/>
</dbReference>
<dbReference type="EMBL" id="JABFTP020000124">
    <property type="protein sequence ID" value="KAL3279153.1"/>
    <property type="molecule type" value="Genomic_DNA"/>
</dbReference>
<comment type="caution">
    <text evidence="5">The sequence shown here is derived from an EMBL/GenBank/DDBJ whole genome shotgun (WGS) entry which is preliminary data.</text>
</comment>
<keyword evidence="3" id="KW-1133">Transmembrane helix</keyword>
<feature type="chain" id="PRO_5044856452" evidence="4">
    <location>
        <begin position="19"/>
        <end position="817"/>
    </location>
</feature>
<feature type="signal peptide" evidence="4">
    <location>
        <begin position="1"/>
        <end position="18"/>
    </location>
</feature>
<protein>
    <submittedName>
        <fullName evidence="5">Uncharacterized protein</fullName>
    </submittedName>
</protein>
<accession>A0ABD2NKF2</accession>
<evidence type="ECO:0000256" key="2">
    <source>
        <dbReference type="ARBA" id="ARBA00022737"/>
    </source>
</evidence>
<dbReference type="SMART" id="SM00365">
    <property type="entry name" value="LRR_SD22"/>
    <property type="match status" value="5"/>
</dbReference>
<evidence type="ECO:0000313" key="5">
    <source>
        <dbReference type="EMBL" id="KAL3279153.1"/>
    </source>
</evidence>
<proteinExistence type="predicted"/>
<dbReference type="Proteomes" id="UP001516400">
    <property type="component" value="Unassembled WGS sequence"/>
</dbReference>